<reference evidence="2" key="1">
    <citation type="journal article" date="2024" name="Front. Bioeng. Biotechnol.">
        <title>Genome-scale model development and genomic sequencing of the oleaginous clade Lipomyces.</title>
        <authorList>
            <person name="Czajka J.J."/>
            <person name="Han Y."/>
            <person name="Kim J."/>
            <person name="Mondo S.J."/>
            <person name="Hofstad B.A."/>
            <person name="Robles A."/>
            <person name="Haridas S."/>
            <person name="Riley R."/>
            <person name="LaButti K."/>
            <person name="Pangilinan J."/>
            <person name="Andreopoulos W."/>
            <person name="Lipzen A."/>
            <person name="Yan J."/>
            <person name="Wang M."/>
            <person name="Ng V."/>
            <person name="Grigoriev I.V."/>
            <person name="Spatafora J.W."/>
            <person name="Magnuson J.K."/>
            <person name="Baker S.E."/>
            <person name="Pomraning K.R."/>
        </authorList>
    </citation>
    <scope>NUCLEOTIDE SEQUENCE [LARGE SCALE GENOMIC DNA]</scope>
    <source>
        <strain evidence="2">CBS 7786</strain>
    </source>
</reference>
<keyword evidence="2" id="KW-1185">Reference proteome</keyword>
<evidence type="ECO:0000313" key="1">
    <source>
        <dbReference type="EMBL" id="KAK9241306.1"/>
    </source>
</evidence>
<organism evidence="1 2">
    <name type="scientific">Lipomyces kononenkoae</name>
    <name type="common">Yeast</name>
    <dbReference type="NCBI Taxonomy" id="34357"/>
    <lineage>
        <taxon>Eukaryota</taxon>
        <taxon>Fungi</taxon>
        <taxon>Dikarya</taxon>
        <taxon>Ascomycota</taxon>
        <taxon>Saccharomycotina</taxon>
        <taxon>Lipomycetes</taxon>
        <taxon>Lipomycetales</taxon>
        <taxon>Lipomycetaceae</taxon>
        <taxon>Lipomyces</taxon>
    </lineage>
</organism>
<sequence length="261" mass="28280">MSGQTPSNKRKGGADVITEQKRRTVYRPVLDNPLTKVLWPPVSADDGKLFVDLLCSILQPVSTYIDQKTKIKWHKKKSSCASVEGEQVQKPLRPEVLNYLTFGINPTTIALEAQTSSVYAQSSYVTPALPTTAPSSRRKRKNPITAVFIARSDITPAILLSHFPLLCTSSSSPVKLVQLPKGSMGLLAQSTGIPGLGIVGIRQDCPGASMLFNGLERIDEVVIPWAKFSGGGNVYQTLNVKQVITSAPLMNGSSKKNMDND</sequence>
<proteinExistence type="predicted"/>
<dbReference type="Proteomes" id="UP001433508">
    <property type="component" value="Unassembled WGS sequence"/>
</dbReference>
<comment type="caution">
    <text evidence="1">The sequence shown here is derived from an EMBL/GenBank/DDBJ whole genome shotgun (WGS) entry which is preliminary data.</text>
</comment>
<gene>
    <name evidence="1" type="ORF">V1525DRAFT_368399</name>
</gene>
<dbReference type="EMBL" id="MU971335">
    <property type="protein sequence ID" value="KAK9241306.1"/>
    <property type="molecule type" value="Genomic_DNA"/>
</dbReference>
<evidence type="ECO:0000313" key="2">
    <source>
        <dbReference type="Proteomes" id="UP001433508"/>
    </source>
</evidence>
<protein>
    <submittedName>
        <fullName evidence="1">Uncharacterized protein</fullName>
    </submittedName>
</protein>
<name>A0ACC3TBJ3_LIPKO</name>
<accession>A0ACC3TBJ3</accession>